<dbReference type="AlphaFoldDB" id="A0A840D649"/>
<keyword evidence="2" id="KW-0472">Membrane</keyword>
<organism evidence="3 4">
    <name type="scientific">Bacteroides reticulotermitis</name>
    <dbReference type="NCBI Taxonomy" id="1133319"/>
    <lineage>
        <taxon>Bacteria</taxon>
        <taxon>Pseudomonadati</taxon>
        <taxon>Bacteroidota</taxon>
        <taxon>Bacteroidia</taxon>
        <taxon>Bacteroidales</taxon>
        <taxon>Bacteroidaceae</taxon>
        <taxon>Bacteroides</taxon>
    </lineage>
</organism>
<keyword evidence="4" id="KW-1185">Reference proteome</keyword>
<reference evidence="3" key="1">
    <citation type="submission" date="2020-08" db="EMBL/GenBank/DDBJ databases">
        <title>Genomic Encyclopedia of Type Strains, Phase IV (KMG-IV): sequencing the most valuable type-strain genomes for metagenomic binning, comparative biology and taxonomic classification.</title>
        <authorList>
            <person name="Goeker M."/>
        </authorList>
    </citation>
    <scope>NUCLEOTIDE SEQUENCE [LARGE SCALE GENOMIC DNA]</scope>
    <source>
        <strain evidence="3">DSM 105720</strain>
    </source>
</reference>
<sequence>MHILLFILIFFVCLFGIGLSIIGTILRAIFGIGRSKQQPHYERARHNNGDQRTNTGYGTSNSDNEEEGHNKKIFSKDEGEYVDFEEVKE</sequence>
<dbReference type="EMBL" id="JACIER010000020">
    <property type="protein sequence ID" value="MBB4045938.1"/>
    <property type="molecule type" value="Genomic_DNA"/>
</dbReference>
<feature type="compositionally biased region" description="Polar residues" evidence="1">
    <location>
        <begin position="50"/>
        <end position="62"/>
    </location>
</feature>
<comment type="caution">
    <text evidence="3">The sequence shown here is derived from an EMBL/GenBank/DDBJ whole genome shotgun (WGS) entry which is preliminary data.</text>
</comment>
<protein>
    <recommendedName>
        <fullName evidence="5">DUF4834 family protein</fullName>
    </recommendedName>
</protein>
<evidence type="ECO:0000256" key="2">
    <source>
        <dbReference type="SAM" id="Phobius"/>
    </source>
</evidence>
<evidence type="ECO:0000313" key="4">
    <source>
        <dbReference type="Proteomes" id="UP000560658"/>
    </source>
</evidence>
<dbReference type="RefSeq" id="WP_044164893.1">
    <property type="nucleotide sequence ID" value="NZ_JACIER010000020.1"/>
</dbReference>
<feature type="region of interest" description="Disordered" evidence="1">
    <location>
        <begin position="40"/>
        <end position="78"/>
    </location>
</feature>
<keyword evidence="2" id="KW-0812">Transmembrane</keyword>
<feature type="compositionally biased region" description="Basic and acidic residues" evidence="1">
    <location>
        <begin position="40"/>
        <end position="49"/>
    </location>
</feature>
<gene>
    <name evidence="3" type="ORF">GGR06_003763</name>
</gene>
<evidence type="ECO:0008006" key="5">
    <source>
        <dbReference type="Google" id="ProtNLM"/>
    </source>
</evidence>
<accession>A0A840D649</accession>
<name>A0A840D649_9BACE</name>
<evidence type="ECO:0000313" key="3">
    <source>
        <dbReference type="EMBL" id="MBB4045938.1"/>
    </source>
</evidence>
<proteinExistence type="predicted"/>
<dbReference type="Proteomes" id="UP000560658">
    <property type="component" value="Unassembled WGS sequence"/>
</dbReference>
<evidence type="ECO:0000256" key="1">
    <source>
        <dbReference type="SAM" id="MobiDB-lite"/>
    </source>
</evidence>
<dbReference type="Pfam" id="PF16118">
    <property type="entry name" value="DUF4834"/>
    <property type="match status" value="1"/>
</dbReference>
<feature type="transmembrane region" description="Helical" evidence="2">
    <location>
        <begin position="6"/>
        <end position="30"/>
    </location>
</feature>
<keyword evidence="2" id="KW-1133">Transmembrane helix</keyword>
<feature type="compositionally biased region" description="Basic and acidic residues" evidence="1">
    <location>
        <begin position="67"/>
        <end position="78"/>
    </location>
</feature>
<dbReference type="InterPro" id="IPR032272">
    <property type="entry name" value="DUF4834"/>
</dbReference>